<sequence length="210" mass="23291">MIASVAWRTPSLIVSDGCGLPVRQIAYLRTFAGDTAEVLVSRRQHDLNGEPLDVRSVDAGRRLTLPGLAGEALERWDERGNHWRSTQLRYDVAGQLNFNEAEEGLSSLKLAKIHSPLDELDALVTRLTATTNTAFAELGINEFYDEQHAMRDYMIDLALNRVGTAKARTLRQSDAARIAGNARDSVGGARDLLSLYQTKVPAIRNRYRGK</sequence>
<dbReference type="Proteomes" id="UP000377224">
    <property type="component" value="Unassembled WGS sequence"/>
</dbReference>
<organism evidence="1 2">
    <name type="scientific">Pseudomonas fluorescens</name>
    <dbReference type="NCBI Taxonomy" id="294"/>
    <lineage>
        <taxon>Bacteria</taxon>
        <taxon>Pseudomonadati</taxon>
        <taxon>Pseudomonadota</taxon>
        <taxon>Gammaproteobacteria</taxon>
        <taxon>Pseudomonadales</taxon>
        <taxon>Pseudomonadaceae</taxon>
        <taxon>Pseudomonas</taxon>
    </lineage>
</organism>
<dbReference type="Gene3D" id="2.180.10.10">
    <property type="entry name" value="RHS repeat-associated core"/>
    <property type="match status" value="1"/>
</dbReference>
<accession>A0A5E7LS20</accession>
<evidence type="ECO:0000313" key="1">
    <source>
        <dbReference type="EMBL" id="VVP10704.1"/>
    </source>
</evidence>
<dbReference type="RefSeq" id="WP_191631127.1">
    <property type="nucleotide sequence ID" value="NZ_CABVIN010000004.1"/>
</dbReference>
<reference evidence="1 2" key="1">
    <citation type="submission" date="2019-09" db="EMBL/GenBank/DDBJ databases">
        <authorList>
            <person name="Chandra G."/>
            <person name="Truman W A."/>
        </authorList>
    </citation>
    <scope>NUCLEOTIDE SEQUENCE [LARGE SCALE GENOMIC DNA]</scope>
    <source>
        <strain evidence="1">PS896</strain>
    </source>
</reference>
<protein>
    <submittedName>
        <fullName evidence="1">Uncharacterized protein</fullName>
    </submittedName>
</protein>
<name>A0A5E7LS20_PSEFL</name>
<evidence type="ECO:0000313" key="2">
    <source>
        <dbReference type="Proteomes" id="UP000377224"/>
    </source>
</evidence>
<dbReference type="EMBL" id="CABVIN010000004">
    <property type="protein sequence ID" value="VVP10704.1"/>
    <property type="molecule type" value="Genomic_DNA"/>
</dbReference>
<dbReference type="AlphaFoldDB" id="A0A5E7LS20"/>
<proteinExistence type="predicted"/>
<gene>
    <name evidence="1" type="ORF">PS896_03320</name>
</gene>